<reference evidence="1 2" key="1">
    <citation type="submission" date="2016-04" db="EMBL/GenBank/DDBJ databases">
        <authorList>
            <person name="Millard A."/>
        </authorList>
    </citation>
    <scope>NUCLEOTIDE SEQUENCE [LARGE SCALE GENOMIC DNA]</scope>
    <source>
        <strain evidence="1">Isolate 22</strain>
    </source>
</reference>
<dbReference type="EMBL" id="FKLM01000165">
    <property type="protein sequence ID" value="SAM54699.1"/>
    <property type="molecule type" value="Genomic_DNA"/>
</dbReference>
<organism evidence="1 2">
    <name type="scientific">Enterococcus faecium</name>
    <name type="common">Streptococcus faecium</name>
    <dbReference type="NCBI Taxonomy" id="1352"/>
    <lineage>
        <taxon>Bacteria</taxon>
        <taxon>Bacillati</taxon>
        <taxon>Bacillota</taxon>
        <taxon>Bacilli</taxon>
        <taxon>Lactobacillales</taxon>
        <taxon>Enterococcaceae</taxon>
        <taxon>Enterococcus</taxon>
    </lineage>
</organism>
<dbReference type="Proteomes" id="UP000183509">
    <property type="component" value="Unassembled WGS sequence"/>
</dbReference>
<proteinExistence type="predicted"/>
<sequence>MIIEINNEILEKNVYEYLIVTLFIPLSLFTVTKGPPCFSTVAFFELTVTVNPLYRNTGKTIVLPFEDLNVNVISSLFGEKLL</sequence>
<accession>A0ABD7LRS8</accession>
<comment type="caution">
    <text evidence="1">The sequence shown here is derived from an EMBL/GenBank/DDBJ whole genome shotgun (WGS) entry which is preliminary data.</text>
</comment>
<gene>
    <name evidence="1" type="ORF">DTPHA_603169</name>
</gene>
<evidence type="ECO:0000313" key="1">
    <source>
        <dbReference type="EMBL" id="SAM54699.1"/>
    </source>
</evidence>
<evidence type="ECO:0000313" key="2">
    <source>
        <dbReference type="Proteomes" id="UP000183509"/>
    </source>
</evidence>
<protein>
    <submittedName>
        <fullName evidence="1">Uncharacterized protein</fullName>
    </submittedName>
</protein>
<dbReference type="AlphaFoldDB" id="A0ABD7LRS8"/>
<name>A0ABD7LRS8_ENTFC</name>